<dbReference type="PROSITE" id="PS51387">
    <property type="entry name" value="FAD_PCMH"/>
    <property type="match status" value="1"/>
</dbReference>
<keyword evidence="2" id="KW-0285">Flavoprotein</keyword>
<comment type="caution">
    <text evidence="7">The sequence shown here is derived from an EMBL/GenBank/DDBJ whole genome shotgun (WGS) entry which is preliminary data.</text>
</comment>
<feature type="domain" description="FAD-binding PCMH-type" evidence="6">
    <location>
        <begin position="65"/>
        <end position="236"/>
    </location>
</feature>
<dbReference type="PANTHER" id="PTHR42973">
    <property type="entry name" value="BINDING OXIDOREDUCTASE, PUTATIVE (AFU_ORTHOLOGUE AFUA_1G17690)-RELATED"/>
    <property type="match status" value="1"/>
</dbReference>
<feature type="chain" id="PRO_5042911208" description="FAD-binding PCMH-type domain-containing protein" evidence="5">
    <location>
        <begin position="19"/>
        <end position="498"/>
    </location>
</feature>
<dbReference type="InterPro" id="IPR016169">
    <property type="entry name" value="FAD-bd_PCMH_sub2"/>
</dbReference>
<evidence type="ECO:0000256" key="4">
    <source>
        <dbReference type="ARBA" id="ARBA00023002"/>
    </source>
</evidence>
<gene>
    <name evidence="7" type="ORF">SLS62_003639</name>
</gene>
<keyword evidence="4" id="KW-0560">Oxidoreductase</keyword>
<evidence type="ECO:0000313" key="8">
    <source>
        <dbReference type="Proteomes" id="UP001320420"/>
    </source>
</evidence>
<evidence type="ECO:0000259" key="6">
    <source>
        <dbReference type="PROSITE" id="PS51387"/>
    </source>
</evidence>
<dbReference type="InterPro" id="IPR016166">
    <property type="entry name" value="FAD-bd_PCMH"/>
</dbReference>
<evidence type="ECO:0000256" key="5">
    <source>
        <dbReference type="SAM" id="SignalP"/>
    </source>
</evidence>
<dbReference type="Proteomes" id="UP001320420">
    <property type="component" value="Unassembled WGS sequence"/>
</dbReference>
<dbReference type="EMBL" id="JAKJXP020000021">
    <property type="protein sequence ID" value="KAK7754346.1"/>
    <property type="molecule type" value="Genomic_DNA"/>
</dbReference>
<dbReference type="GO" id="GO:0016491">
    <property type="term" value="F:oxidoreductase activity"/>
    <property type="evidence" value="ECO:0007669"/>
    <property type="project" value="UniProtKB-KW"/>
</dbReference>
<protein>
    <recommendedName>
        <fullName evidence="6">FAD-binding PCMH-type domain-containing protein</fullName>
    </recommendedName>
</protein>
<evidence type="ECO:0000256" key="3">
    <source>
        <dbReference type="ARBA" id="ARBA00022827"/>
    </source>
</evidence>
<dbReference type="Pfam" id="PF01565">
    <property type="entry name" value="FAD_binding_4"/>
    <property type="match status" value="1"/>
</dbReference>
<keyword evidence="3" id="KW-0274">FAD</keyword>
<sequence length="498" mass="53786">MIHYLSSVALLLAAAAKATQVTNNTFASRVNCACTELSQKLPDSVLVPTSANFTTETKHFWDIRSAVSPACMFFPTSADEVSEGVATLTSCNAEFAIRGGGHMNFPGANNIAGGVLMALNRLDEIVVNEEDCTVSIGPGNTWADVYGALDPYGLYTNGGRLKTIGVPGLSLIGGFHYFINKFGYTMDSMRSYDVVLGNGTQVVASATENPDLFWALKGGANNFGIVTKFVMQAYKIPQISTTIQAFDEASIEKFIEAAGEMAINSDAEVGAGSVLSISYNATTDSLSASLLGVQEGNESPPSRFAAFDAVPSISRSDNITTPAVWHSVLETPNQLWRIQFAHHTVKATATARLYEILKAWKVAVGEVSDVQGLHATFVLNTMPKSAATVAKTNAVGNVWGLEDEESLIIWQLSTGWDNESDDLRMTAWSKNFIEYHHSINQNLGVASEFVYMGDAGEFQNPYLGFPAANVEKLREVRASYDPNQVFVKLNWGGFKLSV</sequence>
<keyword evidence="5" id="KW-0732">Signal</keyword>
<evidence type="ECO:0000256" key="2">
    <source>
        <dbReference type="ARBA" id="ARBA00022630"/>
    </source>
</evidence>
<dbReference type="SUPFAM" id="SSF56176">
    <property type="entry name" value="FAD-binding/transporter-associated domain-like"/>
    <property type="match status" value="1"/>
</dbReference>
<comment type="similarity">
    <text evidence="1">Belongs to the oxygen-dependent FAD-linked oxidoreductase family.</text>
</comment>
<accession>A0AAN9UUR5</accession>
<reference evidence="7 8" key="1">
    <citation type="submission" date="2024-02" db="EMBL/GenBank/DDBJ databases">
        <title>De novo assembly and annotation of 12 fungi associated with fruit tree decline syndrome in Ontario, Canada.</title>
        <authorList>
            <person name="Sulman M."/>
            <person name="Ellouze W."/>
            <person name="Ilyukhin E."/>
        </authorList>
    </citation>
    <scope>NUCLEOTIDE SEQUENCE [LARGE SCALE GENOMIC DNA]</scope>
    <source>
        <strain evidence="7 8">M11/M66-122</strain>
    </source>
</reference>
<feature type="signal peptide" evidence="5">
    <location>
        <begin position="1"/>
        <end position="18"/>
    </location>
</feature>
<keyword evidence="8" id="KW-1185">Reference proteome</keyword>
<evidence type="ECO:0000313" key="7">
    <source>
        <dbReference type="EMBL" id="KAK7754346.1"/>
    </source>
</evidence>
<dbReference type="Gene3D" id="3.30.465.10">
    <property type="match status" value="1"/>
</dbReference>
<dbReference type="InterPro" id="IPR036318">
    <property type="entry name" value="FAD-bd_PCMH-like_sf"/>
</dbReference>
<name>A0AAN9UUR5_9PEZI</name>
<dbReference type="InterPro" id="IPR006094">
    <property type="entry name" value="Oxid_FAD_bind_N"/>
</dbReference>
<dbReference type="PANTHER" id="PTHR42973:SF53">
    <property type="entry name" value="FAD-BINDING PCMH-TYPE DOMAIN-CONTAINING PROTEIN-RELATED"/>
    <property type="match status" value="1"/>
</dbReference>
<dbReference type="GO" id="GO:0071949">
    <property type="term" value="F:FAD binding"/>
    <property type="evidence" value="ECO:0007669"/>
    <property type="project" value="InterPro"/>
</dbReference>
<dbReference type="InterPro" id="IPR050416">
    <property type="entry name" value="FAD-linked_Oxidoreductase"/>
</dbReference>
<dbReference type="AlphaFoldDB" id="A0AAN9UUR5"/>
<organism evidence="7 8">
    <name type="scientific">Diatrype stigma</name>
    <dbReference type="NCBI Taxonomy" id="117547"/>
    <lineage>
        <taxon>Eukaryota</taxon>
        <taxon>Fungi</taxon>
        <taxon>Dikarya</taxon>
        <taxon>Ascomycota</taxon>
        <taxon>Pezizomycotina</taxon>
        <taxon>Sordariomycetes</taxon>
        <taxon>Xylariomycetidae</taxon>
        <taxon>Xylariales</taxon>
        <taxon>Diatrypaceae</taxon>
        <taxon>Diatrype</taxon>
    </lineage>
</organism>
<proteinExistence type="inferred from homology"/>
<evidence type="ECO:0000256" key="1">
    <source>
        <dbReference type="ARBA" id="ARBA00005466"/>
    </source>
</evidence>